<accession>A0A7G5XDZ3</accession>
<proteinExistence type="predicted"/>
<evidence type="ECO:0008006" key="4">
    <source>
        <dbReference type="Google" id="ProtNLM"/>
    </source>
</evidence>
<gene>
    <name evidence="2" type="ORF">H4075_16655</name>
</gene>
<sequence>MKRFILALIVLAAFAQGASAQAKGSSYKTALGVKFYPGAGITIKHFVKSNAALEGIASFWRDGMRITGLYEFHGNINGAPGLKWYVGPGAHVGFWNDRYWRNSRYPDYNGGALIGIDGVLGLDYKFNGAPINMSLDWQPSYEFGTYGGFYGNWGGLAIRYTF</sequence>
<evidence type="ECO:0000313" key="3">
    <source>
        <dbReference type="Proteomes" id="UP000515344"/>
    </source>
</evidence>
<protein>
    <recommendedName>
        <fullName evidence="4">DUF3575 domain-containing protein</fullName>
    </recommendedName>
</protein>
<evidence type="ECO:0000313" key="2">
    <source>
        <dbReference type="EMBL" id="QNA43696.1"/>
    </source>
</evidence>
<dbReference type="Proteomes" id="UP000515344">
    <property type="component" value="Chromosome"/>
</dbReference>
<reference evidence="3" key="1">
    <citation type="submission" date="2020-08" db="EMBL/GenBank/DDBJ databases">
        <title>Lacibacter sp. S13-6-6 genome sequencing.</title>
        <authorList>
            <person name="Jin L."/>
        </authorList>
    </citation>
    <scope>NUCLEOTIDE SEQUENCE [LARGE SCALE GENOMIC DNA]</scope>
    <source>
        <strain evidence="3">S13-6-6</strain>
    </source>
</reference>
<dbReference type="AlphaFoldDB" id="A0A7G5XDZ3"/>
<organism evidence="2 3">
    <name type="scientific">Lacibacter sediminis</name>
    <dbReference type="NCBI Taxonomy" id="2760713"/>
    <lineage>
        <taxon>Bacteria</taxon>
        <taxon>Pseudomonadati</taxon>
        <taxon>Bacteroidota</taxon>
        <taxon>Chitinophagia</taxon>
        <taxon>Chitinophagales</taxon>
        <taxon>Chitinophagaceae</taxon>
        <taxon>Lacibacter</taxon>
    </lineage>
</organism>
<feature type="chain" id="PRO_5028880197" description="DUF3575 domain-containing protein" evidence="1">
    <location>
        <begin position="23"/>
        <end position="162"/>
    </location>
</feature>
<dbReference type="EMBL" id="CP060007">
    <property type="protein sequence ID" value="QNA43696.1"/>
    <property type="molecule type" value="Genomic_DNA"/>
</dbReference>
<feature type="signal peptide" evidence="1">
    <location>
        <begin position="1"/>
        <end position="22"/>
    </location>
</feature>
<keyword evidence="1" id="KW-0732">Signal</keyword>
<dbReference type="KEGG" id="lacs:H4075_16655"/>
<keyword evidence="3" id="KW-1185">Reference proteome</keyword>
<name>A0A7G5XDZ3_9BACT</name>
<evidence type="ECO:0000256" key="1">
    <source>
        <dbReference type="SAM" id="SignalP"/>
    </source>
</evidence>
<dbReference type="RefSeq" id="WP_182801958.1">
    <property type="nucleotide sequence ID" value="NZ_CP060007.1"/>
</dbReference>